<keyword evidence="4" id="KW-0808">Transferase</keyword>
<name>A0A9D4VBT2_ADICA</name>
<evidence type="ECO:0000256" key="1">
    <source>
        <dbReference type="ARBA" id="ARBA00004678"/>
    </source>
</evidence>
<dbReference type="Gene3D" id="3.40.50.300">
    <property type="entry name" value="P-loop containing nucleotide triphosphate hydrolases"/>
    <property type="match status" value="1"/>
</dbReference>
<dbReference type="PANTHER" id="PTHR11055:SF1">
    <property type="entry name" value="PAPS SYNTHETASE, ISOFORM D"/>
    <property type="match status" value="1"/>
</dbReference>
<evidence type="ECO:0000256" key="4">
    <source>
        <dbReference type="ARBA" id="ARBA00022679"/>
    </source>
</evidence>
<dbReference type="CDD" id="cd02027">
    <property type="entry name" value="APSK"/>
    <property type="match status" value="1"/>
</dbReference>
<dbReference type="GO" id="GO:0000103">
    <property type="term" value="P:sulfate assimilation"/>
    <property type="evidence" value="ECO:0007669"/>
    <property type="project" value="InterPro"/>
</dbReference>
<dbReference type="Proteomes" id="UP000886520">
    <property type="component" value="Chromosome 3"/>
</dbReference>
<dbReference type="InterPro" id="IPR059117">
    <property type="entry name" value="APS_kinase_dom"/>
</dbReference>
<evidence type="ECO:0000256" key="5">
    <source>
        <dbReference type="ARBA" id="ARBA00022741"/>
    </source>
</evidence>
<keyword evidence="6" id="KW-0418">Kinase</keyword>
<evidence type="ECO:0000256" key="6">
    <source>
        <dbReference type="ARBA" id="ARBA00022777"/>
    </source>
</evidence>
<evidence type="ECO:0000313" key="9">
    <source>
        <dbReference type="EMBL" id="KAI5082806.1"/>
    </source>
</evidence>
<feature type="domain" description="APS kinase" evidence="8">
    <location>
        <begin position="297"/>
        <end position="446"/>
    </location>
</feature>
<evidence type="ECO:0000259" key="8">
    <source>
        <dbReference type="Pfam" id="PF01583"/>
    </source>
</evidence>
<keyword evidence="10" id="KW-1185">Reference proteome</keyword>
<dbReference type="GO" id="GO:0004020">
    <property type="term" value="F:adenylylsulfate kinase activity"/>
    <property type="evidence" value="ECO:0007669"/>
    <property type="project" value="UniProtKB-EC"/>
</dbReference>
<dbReference type="EC" id="2.7.1.25" evidence="2"/>
<dbReference type="InterPro" id="IPR027417">
    <property type="entry name" value="P-loop_NTPase"/>
</dbReference>
<accession>A0A9D4VBT2</accession>
<dbReference type="Pfam" id="PF01583">
    <property type="entry name" value="APS_kinase"/>
    <property type="match status" value="1"/>
</dbReference>
<dbReference type="EMBL" id="JABFUD020000002">
    <property type="protein sequence ID" value="KAI5082806.1"/>
    <property type="molecule type" value="Genomic_DNA"/>
</dbReference>
<evidence type="ECO:0000256" key="2">
    <source>
        <dbReference type="ARBA" id="ARBA00012121"/>
    </source>
</evidence>
<dbReference type="HAMAP" id="MF_00065">
    <property type="entry name" value="Adenylyl_sulf_kinase"/>
    <property type="match status" value="1"/>
</dbReference>
<dbReference type="OrthoDB" id="506431at2759"/>
<protein>
    <recommendedName>
        <fullName evidence="2">adenylyl-sulfate kinase</fullName>
        <ecNumber evidence="2">2.7.1.25</ecNumber>
    </recommendedName>
</protein>
<evidence type="ECO:0000313" key="10">
    <source>
        <dbReference type="Proteomes" id="UP000886520"/>
    </source>
</evidence>
<dbReference type="AlphaFoldDB" id="A0A9D4VBT2"/>
<dbReference type="InterPro" id="IPR002891">
    <property type="entry name" value="APS"/>
</dbReference>
<keyword evidence="5" id="KW-0547">Nucleotide-binding</keyword>
<dbReference type="NCBIfam" id="TIGR00455">
    <property type="entry name" value="apsK"/>
    <property type="match status" value="1"/>
</dbReference>
<dbReference type="PANTHER" id="PTHR11055">
    <property type="entry name" value="BIFUNCTIONAL 3'-PHOSPHOADENOSINE 5'-PHOSPHOSULFATE SYNTHASE"/>
    <property type="match status" value="1"/>
</dbReference>
<evidence type="ECO:0000256" key="3">
    <source>
        <dbReference type="ARBA" id="ARBA00022528"/>
    </source>
</evidence>
<gene>
    <name evidence="9" type="ORF">GOP47_0002549</name>
</gene>
<keyword evidence="7" id="KW-0067">ATP-binding</keyword>
<comment type="caution">
    <text evidence="9">The sequence shown here is derived from an EMBL/GenBank/DDBJ whole genome shotgun (WGS) entry which is preliminary data.</text>
</comment>
<dbReference type="NCBIfam" id="NF003013">
    <property type="entry name" value="PRK03846.1"/>
    <property type="match status" value="1"/>
</dbReference>
<evidence type="ECO:0000256" key="7">
    <source>
        <dbReference type="ARBA" id="ARBA00022840"/>
    </source>
</evidence>
<organism evidence="9 10">
    <name type="scientific">Adiantum capillus-veneris</name>
    <name type="common">Maidenhair fern</name>
    <dbReference type="NCBI Taxonomy" id="13818"/>
    <lineage>
        <taxon>Eukaryota</taxon>
        <taxon>Viridiplantae</taxon>
        <taxon>Streptophyta</taxon>
        <taxon>Embryophyta</taxon>
        <taxon>Tracheophyta</taxon>
        <taxon>Polypodiopsida</taxon>
        <taxon>Polypodiidae</taxon>
        <taxon>Polypodiales</taxon>
        <taxon>Pteridineae</taxon>
        <taxon>Pteridaceae</taxon>
        <taxon>Vittarioideae</taxon>
        <taxon>Adiantum</taxon>
    </lineage>
</organism>
<comment type="pathway">
    <text evidence="1">Sulfur metabolism.</text>
</comment>
<dbReference type="SUPFAM" id="SSF52540">
    <property type="entry name" value="P-loop containing nucleoside triphosphate hydrolases"/>
    <property type="match status" value="1"/>
</dbReference>
<keyword evidence="3" id="KW-0934">Plastid</keyword>
<sequence>MEKRDESFCEIETVKLIVNVFGKASLELGRVRLPSSKPAQSADCHAPNDYLRRAGQLLEQKAFKRRELNERGDCSDLLRIALLLRPLFRHVILSRVVSVHCLRGLLSLRICFPDCQHGPAHFAGSCLMYTLKILSDPKAVGTYVCTVFHQAGPSFCSFSRSYIVAFISLSPHMIKHYGDFRLPALQARKRLDGQYAGCSSKGFASFPTCRKQQQGLCRLNPLSSSLEMMEDGGRNGTVGSDEACNSFSTDQADRVNSVPSLPGFIYPSTKTVGKSTNIVWQECMVKREERQKILGQKGCVIWITGLSGSGKSTLACTLDHQLSKRGNLSYVLDGDNLRHGLNKNLGFSPEDRAENIRRIGEVARIFVDAGVICIASAISPYRKDRDACRQLLQPGEFIEVYMNFPLKLCEERDPKGLYKLARAGKIKGFTGVDDPYEEPPNSEIVMELSEGKCPTPAEMAIQLLSYLEERGFLGPSCNA</sequence>
<keyword evidence="3" id="KW-0150">Chloroplast</keyword>
<reference evidence="9" key="1">
    <citation type="submission" date="2021-01" db="EMBL/GenBank/DDBJ databases">
        <title>Adiantum capillus-veneris genome.</title>
        <authorList>
            <person name="Fang Y."/>
            <person name="Liao Q."/>
        </authorList>
    </citation>
    <scope>NUCLEOTIDE SEQUENCE</scope>
    <source>
        <strain evidence="9">H3</strain>
        <tissue evidence="9">Leaf</tissue>
    </source>
</reference>
<dbReference type="GO" id="GO:0005524">
    <property type="term" value="F:ATP binding"/>
    <property type="evidence" value="ECO:0007669"/>
    <property type="project" value="UniProtKB-KW"/>
</dbReference>
<proteinExistence type="inferred from homology"/>